<dbReference type="Proteomes" id="UP000070263">
    <property type="component" value="Unassembled WGS sequence"/>
</dbReference>
<dbReference type="Pfam" id="PF00708">
    <property type="entry name" value="Acylphosphatase"/>
    <property type="match status" value="1"/>
</dbReference>
<evidence type="ECO:0000259" key="9">
    <source>
        <dbReference type="PROSITE" id="PS51160"/>
    </source>
</evidence>
<evidence type="ECO:0000256" key="7">
    <source>
        <dbReference type="RuleBase" id="RU000553"/>
    </source>
</evidence>
<feature type="active site" evidence="6">
    <location>
        <position position="37"/>
    </location>
</feature>
<evidence type="ECO:0000256" key="4">
    <source>
        <dbReference type="ARBA" id="ARBA00022801"/>
    </source>
</evidence>
<evidence type="ECO:0000256" key="1">
    <source>
        <dbReference type="ARBA" id="ARBA00005614"/>
    </source>
</evidence>
<comment type="caution">
    <text evidence="10">The sequence shown here is derived from an EMBL/GenBank/DDBJ whole genome shotgun (WGS) entry which is preliminary data.</text>
</comment>
<dbReference type="InterPro" id="IPR036046">
    <property type="entry name" value="Acylphosphatase-like_dom_sf"/>
</dbReference>
<dbReference type="PANTHER" id="PTHR47268">
    <property type="entry name" value="ACYLPHOSPHATASE"/>
    <property type="match status" value="1"/>
</dbReference>
<gene>
    <name evidence="10" type="ORF">AKJ51_01105</name>
</gene>
<dbReference type="GO" id="GO:0003998">
    <property type="term" value="F:acylphosphatase activity"/>
    <property type="evidence" value="ECO:0007669"/>
    <property type="project" value="UniProtKB-EC"/>
</dbReference>
<evidence type="ECO:0000256" key="2">
    <source>
        <dbReference type="ARBA" id="ARBA00012150"/>
    </source>
</evidence>
<dbReference type="EMBL" id="LHYE01000007">
    <property type="protein sequence ID" value="KXB07521.1"/>
    <property type="molecule type" value="Genomic_DNA"/>
</dbReference>
<evidence type="ECO:0000256" key="8">
    <source>
        <dbReference type="RuleBase" id="RU004168"/>
    </source>
</evidence>
<organism evidence="10 11">
    <name type="scientific">candidate division MSBL1 archaeon SCGC-AAA382A20</name>
    <dbReference type="NCBI Taxonomy" id="1698280"/>
    <lineage>
        <taxon>Archaea</taxon>
        <taxon>Methanobacteriati</taxon>
        <taxon>Methanobacteriota</taxon>
        <taxon>candidate division MSBL1</taxon>
    </lineage>
</organism>
<evidence type="ECO:0000256" key="6">
    <source>
        <dbReference type="PROSITE-ProRule" id="PRU00520"/>
    </source>
</evidence>
<dbReference type="PANTHER" id="PTHR47268:SF4">
    <property type="entry name" value="ACYLPHOSPHATASE"/>
    <property type="match status" value="1"/>
</dbReference>
<comment type="catalytic activity">
    <reaction evidence="5 6 7">
        <text>an acyl phosphate + H2O = a carboxylate + phosphate + H(+)</text>
        <dbReference type="Rhea" id="RHEA:14965"/>
        <dbReference type="ChEBI" id="CHEBI:15377"/>
        <dbReference type="ChEBI" id="CHEBI:15378"/>
        <dbReference type="ChEBI" id="CHEBI:29067"/>
        <dbReference type="ChEBI" id="CHEBI:43474"/>
        <dbReference type="ChEBI" id="CHEBI:59918"/>
        <dbReference type="EC" id="3.6.1.7"/>
    </reaction>
</comment>
<dbReference type="PROSITE" id="PS51160">
    <property type="entry name" value="ACYLPHOSPHATASE_3"/>
    <property type="match status" value="1"/>
</dbReference>
<dbReference type="PRINTS" id="PR00112">
    <property type="entry name" value="ACYLPHPHTASE"/>
</dbReference>
<protein>
    <recommendedName>
        <fullName evidence="3 6">Acylphosphatase</fullName>
        <ecNumber evidence="2 6">3.6.1.7</ecNumber>
    </recommendedName>
</protein>
<feature type="active site" evidence="6">
    <location>
        <position position="19"/>
    </location>
</feature>
<dbReference type="PROSITE" id="PS00151">
    <property type="entry name" value="ACYLPHOSPHATASE_2"/>
    <property type="match status" value="1"/>
</dbReference>
<name>A0A133VM79_9EURY</name>
<dbReference type="EC" id="3.6.1.7" evidence="2 6"/>
<dbReference type="InterPro" id="IPR020456">
    <property type="entry name" value="Acylphosphatase"/>
</dbReference>
<evidence type="ECO:0000313" key="11">
    <source>
        <dbReference type="Proteomes" id="UP000070263"/>
    </source>
</evidence>
<dbReference type="InterPro" id="IPR001792">
    <property type="entry name" value="Acylphosphatase-like_dom"/>
</dbReference>
<evidence type="ECO:0000313" key="10">
    <source>
        <dbReference type="EMBL" id="KXB07521.1"/>
    </source>
</evidence>
<dbReference type="NCBIfam" id="NF011011">
    <property type="entry name" value="PRK14438.1"/>
    <property type="match status" value="1"/>
</dbReference>
<dbReference type="AlphaFoldDB" id="A0A133VM79"/>
<evidence type="ECO:0000256" key="3">
    <source>
        <dbReference type="ARBA" id="ARBA00015991"/>
    </source>
</evidence>
<dbReference type="NCBIfam" id="NF011016">
    <property type="entry name" value="PRK14444.1"/>
    <property type="match status" value="1"/>
</dbReference>
<dbReference type="FunFam" id="3.30.70.100:FF:000012">
    <property type="entry name" value="Acylphosphatase"/>
    <property type="match status" value="1"/>
</dbReference>
<dbReference type="PROSITE" id="PS00150">
    <property type="entry name" value="ACYLPHOSPHATASE_1"/>
    <property type="match status" value="1"/>
</dbReference>
<keyword evidence="4 6" id="KW-0378">Hydrolase</keyword>
<keyword evidence="11" id="KW-1185">Reference proteome</keyword>
<feature type="domain" description="Acylphosphatase-like" evidence="9">
    <location>
        <begin position="4"/>
        <end position="91"/>
    </location>
</feature>
<proteinExistence type="inferred from homology"/>
<sequence length="91" mass="10698">MEKRAHVYVSGMVQGVLFRATTRKEAQKRRVTGWVKNLPDGRVEAVFEGDEEKVKEMINFCHKGSRAARVENVEVEWEEFQDEFSDFNIKY</sequence>
<evidence type="ECO:0000256" key="5">
    <source>
        <dbReference type="ARBA" id="ARBA00047645"/>
    </source>
</evidence>
<reference evidence="10 11" key="1">
    <citation type="journal article" date="2016" name="Sci. Rep.">
        <title>Metabolic traits of an uncultured archaeal lineage -MSBL1- from brine pools of the Red Sea.</title>
        <authorList>
            <person name="Mwirichia R."/>
            <person name="Alam I."/>
            <person name="Rashid M."/>
            <person name="Vinu M."/>
            <person name="Ba-Alawi W."/>
            <person name="Anthony Kamau A."/>
            <person name="Kamanda Ngugi D."/>
            <person name="Goker M."/>
            <person name="Klenk H.P."/>
            <person name="Bajic V."/>
            <person name="Stingl U."/>
        </authorList>
    </citation>
    <scope>NUCLEOTIDE SEQUENCE [LARGE SCALE GENOMIC DNA]</scope>
    <source>
        <strain evidence="10">SCGC-AAA382A20</strain>
    </source>
</reference>
<accession>A0A133VM79</accession>
<comment type="similarity">
    <text evidence="1 8">Belongs to the acylphosphatase family.</text>
</comment>
<dbReference type="InterPro" id="IPR017968">
    <property type="entry name" value="Acylphosphatase_CS"/>
</dbReference>
<dbReference type="SUPFAM" id="SSF54975">
    <property type="entry name" value="Acylphosphatase/BLUF domain-like"/>
    <property type="match status" value="1"/>
</dbReference>
<dbReference type="Gene3D" id="3.30.70.100">
    <property type="match status" value="1"/>
</dbReference>